<organism evidence="1 2">
    <name type="scientific">Chengkuizengella axinellae</name>
    <dbReference type="NCBI Taxonomy" id="3064388"/>
    <lineage>
        <taxon>Bacteria</taxon>
        <taxon>Bacillati</taxon>
        <taxon>Bacillota</taxon>
        <taxon>Bacilli</taxon>
        <taxon>Bacillales</taxon>
        <taxon>Paenibacillaceae</taxon>
        <taxon>Chengkuizengella</taxon>
    </lineage>
</organism>
<gene>
    <name evidence="1" type="ORF">Q5Y73_05515</name>
</gene>
<proteinExistence type="predicted"/>
<comment type="caution">
    <text evidence="1">The sequence shown here is derived from an EMBL/GenBank/DDBJ whole genome shotgun (WGS) entry which is preliminary data.</text>
</comment>
<dbReference type="Proteomes" id="UP001231941">
    <property type="component" value="Unassembled WGS sequence"/>
</dbReference>
<keyword evidence="2" id="KW-1185">Reference proteome</keyword>
<evidence type="ECO:0000313" key="1">
    <source>
        <dbReference type="EMBL" id="MDP5273554.1"/>
    </source>
</evidence>
<name>A0ABT9IXM2_9BACL</name>
<evidence type="ECO:0000313" key="2">
    <source>
        <dbReference type="Proteomes" id="UP001231941"/>
    </source>
</evidence>
<protein>
    <submittedName>
        <fullName evidence="1">DUF2634 domain-containing protein</fullName>
    </submittedName>
</protein>
<dbReference type="SUPFAM" id="SSF160719">
    <property type="entry name" value="gpW/gp25-like"/>
    <property type="match status" value="1"/>
</dbReference>
<sequence>MAISPYTILEIEDIETNTEKEVHPSMTYEFNFDIGEFTENIIDEIDALRQFIRKAISTTRLKYLIYDQQYGCELTDLIALDLKPNLLASEIERVIKEALIYDERIKDVTEFIIDYINDQFHVTFKVITNTGTIIAEEVIS</sequence>
<dbReference type="RefSeq" id="WP_305990815.1">
    <property type="nucleotide sequence ID" value="NZ_JAVAMP010000001.1"/>
</dbReference>
<reference evidence="1 2" key="1">
    <citation type="submission" date="2023-08" db="EMBL/GenBank/DDBJ databases">
        <authorList>
            <person name="Park J.-S."/>
        </authorList>
    </citation>
    <scope>NUCLEOTIDE SEQUENCE [LARGE SCALE GENOMIC DNA]</scope>
    <source>
        <strain evidence="1 2">2205SS18-9</strain>
    </source>
</reference>
<accession>A0ABT9IXM2</accession>
<dbReference type="Gene3D" id="3.10.450.40">
    <property type="match status" value="1"/>
</dbReference>
<dbReference type="InterPro" id="IPR020288">
    <property type="entry name" value="Sheath_initiator"/>
</dbReference>
<dbReference type="EMBL" id="JAVAMP010000001">
    <property type="protein sequence ID" value="MDP5273554.1"/>
    <property type="molecule type" value="Genomic_DNA"/>
</dbReference>
<dbReference type="Pfam" id="PF10934">
    <property type="entry name" value="Sheath_initiator"/>
    <property type="match status" value="1"/>
</dbReference>